<feature type="compositionally biased region" description="Acidic residues" evidence="1">
    <location>
        <begin position="47"/>
        <end position="57"/>
    </location>
</feature>
<feature type="region of interest" description="Disordered" evidence="1">
    <location>
        <begin position="27"/>
        <end position="81"/>
    </location>
</feature>
<sequence>MSTVKHRIWAAAALAVTAALTLTACGSKNDDKAGAKDEPSAVAPSADEGEPGEEEADDKPQDKGDACAPSDMKVEAGSRSGKVLLVATNTGKKPCTAYGFPYVRFDQDQATAAAGEETKPKAPVKVAPGKSAYAAVTPTAPDGSGGPGRDAHKLSLTFQSPNGDPLQGDPSTPALPTGTLHVDDQAKATYWLPDEAAALKG</sequence>
<protein>
    <recommendedName>
        <fullName evidence="3">DUF4232 domain-containing protein</fullName>
    </recommendedName>
</protein>
<gene>
    <name evidence="4" type="ORF">B7P34_10590</name>
</gene>
<organism evidence="4 5">
    <name type="scientific">Streptosporangium nondiastaticum</name>
    <dbReference type="NCBI Taxonomy" id="35764"/>
    <lineage>
        <taxon>Bacteria</taxon>
        <taxon>Bacillati</taxon>
        <taxon>Actinomycetota</taxon>
        <taxon>Actinomycetes</taxon>
        <taxon>Streptosporangiales</taxon>
        <taxon>Streptosporangiaceae</taxon>
        <taxon>Streptosporangium</taxon>
    </lineage>
</organism>
<dbReference type="PROSITE" id="PS51257">
    <property type="entry name" value="PROKAR_LIPOPROTEIN"/>
    <property type="match status" value="1"/>
</dbReference>
<evidence type="ECO:0000259" key="3">
    <source>
        <dbReference type="Pfam" id="PF14016"/>
    </source>
</evidence>
<comment type="caution">
    <text evidence="4">The sequence shown here is derived from an EMBL/GenBank/DDBJ whole genome shotgun (WGS) entry which is preliminary data.</text>
</comment>
<feature type="signal peptide" evidence="2">
    <location>
        <begin position="1"/>
        <end position="24"/>
    </location>
</feature>
<evidence type="ECO:0000313" key="4">
    <source>
        <dbReference type="EMBL" id="PSJ28737.1"/>
    </source>
</evidence>
<dbReference type="Proteomes" id="UP000242427">
    <property type="component" value="Unassembled WGS sequence"/>
</dbReference>
<evidence type="ECO:0000256" key="2">
    <source>
        <dbReference type="SAM" id="SignalP"/>
    </source>
</evidence>
<proteinExistence type="predicted"/>
<keyword evidence="5" id="KW-1185">Reference proteome</keyword>
<evidence type="ECO:0000256" key="1">
    <source>
        <dbReference type="SAM" id="MobiDB-lite"/>
    </source>
</evidence>
<dbReference type="AlphaFoldDB" id="A0A9X7JS22"/>
<name>A0A9X7JS22_9ACTN</name>
<feature type="chain" id="PRO_5040959629" description="DUF4232 domain-containing protein" evidence="2">
    <location>
        <begin position="25"/>
        <end position="201"/>
    </location>
</feature>
<feature type="compositionally biased region" description="Basic and acidic residues" evidence="1">
    <location>
        <begin position="28"/>
        <end position="39"/>
    </location>
</feature>
<dbReference type="OrthoDB" id="3854042at2"/>
<dbReference type="InterPro" id="IPR025326">
    <property type="entry name" value="DUF4232"/>
</dbReference>
<feature type="region of interest" description="Disordered" evidence="1">
    <location>
        <begin position="133"/>
        <end position="181"/>
    </location>
</feature>
<dbReference type="Pfam" id="PF14016">
    <property type="entry name" value="DUF4232"/>
    <property type="match status" value="1"/>
</dbReference>
<dbReference type="EMBL" id="PXWG01000018">
    <property type="protein sequence ID" value="PSJ28737.1"/>
    <property type="molecule type" value="Genomic_DNA"/>
</dbReference>
<feature type="domain" description="DUF4232" evidence="3">
    <location>
        <begin position="67"/>
        <end position="191"/>
    </location>
</feature>
<accession>A0A9X7JS22</accession>
<evidence type="ECO:0000313" key="5">
    <source>
        <dbReference type="Proteomes" id="UP000242427"/>
    </source>
</evidence>
<keyword evidence="2" id="KW-0732">Signal</keyword>
<reference evidence="4 5" key="1">
    <citation type="submission" date="2018-03" db="EMBL/GenBank/DDBJ databases">
        <title>Chitinolytic properties of Streptosporangium nondiastaticum TBG75A20.</title>
        <authorList>
            <person name="Gayathri V."/>
            <person name="Shiburaj S."/>
        </authorList>
    </citation>
    <scope>NUCLEOTIDE SEQUENCE [LARGE SCALE GENOMIC DNA]</scope>
    <source>
        <strain evidence="4 5">TBG75A20</strain>
    </source>
</reference>